<sequence length="65" mass="7524">MIYLTYTFLEIPRIEKGKKMKFATLDDVIEYFCDKYLVQIINSSYNCAKDNIGSSITFTKLALVT</sequence>
<proteinExistence type="predicted"/>
<reference evidence="1" key="1">
    <citation type="submission" date="2021-03" db="EMBL/GenBank/DDBJ databases">
        <title>Taxonomic study of Clostridium polyendosporum from meadow-gley soil under rice.</title>
        <authorList>
            <person name="Kobayashi H."/>
            <person name="Tanizawa Y."/>
            <person name="Yagura M."/>
        </authorList>
    </citation>
    <scope>NUCLEOTIDE SEQUENCE</scope>
    <source>
        <strain evidence="1">JCM 30710</strain>
    </source>
</reference>
<evidence type="ECO:0000313" key="2">
    <source>
        <dbReference type="Proteomes" id="UP000679179"/>
    </source>
</evidence>
<accession>A0A919VGY2</accession>
<dbReference type="AlphaFoldDB" id="A0A919VGY2"/>
<comment type="caution">
    <text evidence="1">The sequence shown here is derived from an EMBL/GenBank/DDBJ whole genome shotgun (WGS) entry which is preliminary data.</text>
</comment>
<dbReference type="Proteomes" id="UP000679179">
    <property type="component" value="Unassembled WGS sequence"/>
</dbReference>
<organism evidence="1 2">
    <name type="scientific">Clostridium polyendosporum</name>
    <dbReference type="NCBI Taxonomy" id="69208"/>
    <lineage>
        <taxon>Bacteria</taxon>
        <taxon>Bacillati</taxon>
        <taxon>Bacillota</taxon>
        <taxon>Clostridia</taxon>
        <taxon>Eubacteriales</taxon>
        <taxon>Clostridiaceae</taxon>
        <taxon>Clostridium</taxon>
    </lineage>
</organism>
<name>A0A919VGY2_9CLOT</name>
<keyword evidence="2" id="KW-1185">Reference proteome</keyword>
<protein>
    <submittedName>
        <fullName evidence="1">Uncharacterized protein</fullName>
    </submittedName>
</protein>
<gene>
    <name evidence="1" type="ORF">CPJCM30710_23380</name>
</gene>
<dbReference type="EMBL" id="BOPZ01000020">
    <property type="protein sequence ID" value="GIM29672.1"/>
    <property type="molecule type" value="Genomic_DNA"/>
</dbReference>
<evidence type="ECO:0000313" key="1">
    <source>
        <dbReference type="EMBL" id="GIM29672.1"/>
    </source>
</evidence>